<organism evidence="6 7">
    <name type="scientific">Nonomuraea typhae</name>
    <dbReference type="NCBI Taxonomy" id="2603600"/>
    <lineage>
        <taxon>Bacteria</taxon>
        <taxon>Bacillati</taxon>
        <taxon>Actinomycetota</taxon>
        <taxon>Actinomycetes</taxon>
        <taxon>Streptosporangiales</taxon>
        <taxon>Streptosporangiaceae</taxon>
        <taxon>Nonomuraea</taxon>
    </lineage>
</organism>
<dbReference type="PROSITE" id="PS01124">
    <property type="entry name" value="HTH_ARAC_FAMILY_2"/>
    <property type="match status" value="1"/>
</dbReference>
<evidence type="ECO:0000259" key="5">
    <source>
        <dbReference type="PROSITE" id="PS01124"/>
    </source>
</evidence>
<keyword evidence="7" id="KW-1185">Reference proteome</keyword>
<proteinExistence type="predicted"/>
<dbReference type="PANTHER" id="PTHR11019">
    <property type="entry name" value="HTH-TYPE TRANSCRIPTIONAL REGULATOR NIMR"/>
    <property type="match status" value="1"/>
</dbReference>
<keyword evidence="3" id="KW-0804">Transcription</keyword>
<dbReference type="Pfam" id="PF12833">
    <property type="entry name" value="HTH_18"/>
    <property type="match status" value="1"/>
</dbReference>
<accession>A0ABW7YUG2</accession>
<gene>
    <name evidence="6" type="ORF">ACIBG2_19355</name>
</gene>
<feature type="domain" description="HTH araC/xylS-type" evidence="5">
    <location>
        <begin position="60"/>
        <end position="161"/>
    </location>
</feature>
<dbReference type="PROSITE" id="PS00041">
    <property type="entry name" value="HTH_ARAC_FAMILY_1"/>
    <property type="match status" value="1"/>
</dbReference>
<sequence>METFDGVRHRLPYEEVTAIDLDAAQRELLLARTRGGEHHDDDPRTFAGAPGSLPLPQPSGRIAVAVARELVRNPNDPRTAAEWAHSLHTSSTSLRRAFREETGLAFSEWRTRLRLNRSLELLERGHMVGSVAARVGFASANGYIEAFKRHFGRTPGAHARRSA</sequence>
<protein>
    <submittedName>
        <fullName evidence="6">Helix-turn-helix transcriptional regulator</fullName>
    </submittedName>
</protein>
<comment type="caution">
    <text evidence="6">The sequence shown here is derived from an EMBL/GenBank/DDBJ whole genome shotgun (WGS) entry which is preliminary data.</text>
</comment>
<keyword evidence="1" id="KW-0805">Transcription regulation</keyword>
<keyword evidence="2" id="KW-0238">DNA-binding</keyword>
<dbReference type="Proteomes" id="UP001612741">
    <property type="component" value="Unassembled WGS sequence"/>
</dbReference>
<dbReference type="SUPFAM" id="SSF46689">
    <property type="entry name" value="Homeodomain-like"/>
    <property type="match status" value="2"/>
</dbReference>
<name>A0ABW7YUG2_9ACTN</name>
<dbReference type="InterPro" id="IPR009057">
    <property type="entry name" value="Homeodomain-like_sf"/>
</dbReference>
<dbReference type="InterPro" id="IPR018062">
    <property type="entry name" value="HTH_AraC-typ_CS"/>
</dbReference>
<feature type="compositionally biased region" description="Basic and acidic residues" evidence="4">
    <location>
        <begin position="35"/>
        <end position="44"/>
    </location>
</feature>
<dbReference type="RefSeq" id="WP_397082938.1">
    <property type="nucleotide sequence ID" value="NZ_JBITGY010000005.1"/>
</dbReference>
<evidence type="ECO:0000256" key="4">
    <source>
        <dbReference type="SAM" id="MobiDB-lite"/>
    </source>
</evidence>
<evidence type="ECO:0000313" key="6">
    <source>
        <dbReference type="EMBL" id="MFI6499554.1"/>
    </source>
</evidence>
<dbReference type="Gene3D" id="1.10.10.60">
    <property type="entry name" value="Homeodomain-like"/>
    <property type="match status" value="1"/>
</dbReference>
<dbReference type="SMART" id="SM00342">
    <property type="entry name" value="HTH_ARAC"/>
    <property type="match status" value="1"/>
</dbReference>
<evidence type="ECO:0000313" key="7">
    <source>
        <dbReference type="Proteomes" id="UP001612741"/>
    </source>
</evidence>
<feature type="region of interest" description="Disordered" evidence="4">
    <location>
        <begin position="35"/>
        <end position="54"/>
    </location>
</feature>
<dbReference type="EMBL" id="JBITGY010000005">
    <property type="protein sequence ID" value="MFI6499554.1"/>
    <property type="molecule type" value="Genomic_DNA"/>
</dbReference>
<evidence type="ECO:0000256" key="3">
    <source>
        <dbReference type="ARBA" id="ARBA00023163"/>
    </source>
</evidence>
<dbReference type="PANTHER" id="PTHR11019:SF199">
    <property type="entry name" value="HTH-TYPE TRANSCRIPTIONAL REGULATOR NIMR"/>
    <property type="match status" value="1"/>
</dbReference>
<dbReference type="InterPro" id="IPR018060">
    <property type="entry name" value="HTH_AraC"/>
</dbReference>
<evidence type="ECO:0000256" key="2">
    <source>
        <dbReference type="ARBA" id="ARBA00023125"/>
    </source>
</evidence>
<reference evidence="6 7" key="1">
    <citation type="submission" date="2024-10" db="EMBL/GenBank/DDBJ databases">
        <title>The Natural Products Discovery Center: Release of the First 8490 Sequenced Strains for Exploring Actinobacteria Biosynthetic Diversity.</title>
        <authorList>
            <person name="Kalkreuter E."/>
            <person name="Kautsar S.A."/>
            <person name="Yang D."/>
            <person name="Bader C.D."/>
            <person name="Teijaro C.N."/>
            <person name="Fluegel L."/>
            <person name="Davis C.M."/>
            <person name="Simpson J.R."/>
            <person name="Lauterbach L."/>
            <person name="Steele A.D."/>
            <person name="Gui C."/>
            <person name="Meng S."/>
            <person name="Li G."/>
            <person name="Viehrig K."/>
            <person name="Ye F."/>
            <person name="Su P."/>
            <person name="Kiefer A.F."/>
            <person name="Nichols A."/>
            <person name="Cepeda A.J."/>
            <person name="Yan W."/>
            <person name="Fan B."/>
            <person name="Jiang Y."/>
            <person name="Adhikari A."/>
            <person name="Zheng C.-J."/>
            <person name="Schuster L."/>
            <person name="Cowan T.M."/>
            <person name="Smanski M.J."/>
            <person name="Chevrette M.G."/>
            <person name="De Carvalho L.P.S."/>
            <person name="Shen B."/>
        </authorList>
    </citation>
    <scope>NUCLEOTIDE SEQUENCE [LARGE SCALE GENOMIC DNA]</scope>
    <source>
        <strain evidence="6 7">NPDC050545</strain>
    </source>
</reference>
<evidence type="ECO:0000256" key="1">
    <source>
        <dbReference type="ARBA" id="ARBA00023015"/>
    </source>
</evidence>